<evidence type="ECO:0000256" key="1">
    <source>
        <dbReference type="PROSITE-ProRule" id="PRU00169"/>
    </source>
</evidence>
<keyword evidence="1" id="KW-0597">Phosphoprotein</keyword>
<gene>
    <name evidence="3" type="ORF">KIH39_05140</name>
</gene>
<protein>
    <recommendedName>
        <fullName evidence="2">Response regulatory domain-containing protein</fullName>
    </recommendedName>
</protein>
<dbReference type="EMBL" id="CP074694">
    <property type="protein sequence ID" value="QVL33302.1"/>
    <property type="molecule type" value="Genomic_DNA"/>
</dbReference>
<evidence type="ECO:0000313" key="4">
    <source>
        <dbReference type="Proteomes" id="UP000676194"/>
    </source>
</evidence>
<dbReference type="InterPro" id="IPR001789">
    <property type="entry name" value="Sig_transdc_resp-reg_receiver"/>
</dbReference>
<organism evidence="3 4">
    <name type="scientific">Telmatocola sphagniphila</name>
    <dbReference type="NCBI Taxonomy" id="1123043"/>
    <lineage>
        <taxon>Bacteria</taxon>
        <taxon>Pseudomonadati</taxon>
        <taxon>Planctomycetota</taxon>
        <taxon>Planctomycetia</taxon>
        <taxon>Gemmatales</taxon>
        <taxon>Gemmataceae</taxon>
    </lineage>
</organism>
<evidence type="ECO:0000259" key="2">
    <source>
        <dbReference type="PROSITE" id="PS50110"/>
    </source>
</evidence>
<evidence type="ECO:0000313" key="3">
    <source>
        <dbReference type="EMBL" id="QVL33302.1"/>
    </source>
</evidence>
<keyword evidence="4" id="KW-1185">Reference proteome</keyword>
<proteinExistence type="predicted"/>
<dbReference type="KEGG" id="tsph:KIH39_05140"/>
<dbReference type="Proteomes" id="UP000676194">
    <property type="component" value="Chromosome"/>
</dbReference>
<sequence>MRSRILLALADPFLTAGYKAFLLAERHEVLIAGNALDCLDALRDRSPLVLVLDHDLLWGSGEGILSLMKEENEIPSIPVLILTSHPSELTEELLPFSDYAIMIKPLAPGVLVDVVRNLVDHARYEMGVSIR</sequence>
<name>A0A8E6B8H2_9BACT</name>
<accession>A0A8E6B8H2</accession>
<feature type="domain" description="Response regulatory" evidence="2">
    <location>
        <begin position="4"/>
        <end position="119"/>
    </location>
</feature>
<dbReference type="InterPro" id="IPR011006">
    <property type="entry name" value="CheY-like_superfamily"/>
</dbReference>
<dbReference type="AlphaFoldDB" id="A0A8E6B8H2"/>
<dbReference type="SUPFAM" id="SSF52172">
    <property type="entry name" value="CheY-like"/>
    <property type="match status" value="1"/>
</dbReference>
<dbReference type="GO" id="GO:0000160">
    <property type="term" value="P:phosphorelay signal transduction system"/>
    <property type="evidence" value="ECO:0007669"/>
    <property type="project" value="InterPro"/>
</dbReference>
<dbReference type="Gene3D" id="3.40.50.2300">
    <property type="match status" value="1"/>
</dbReference>
<feature type="modified residue" description="4-aspartylphosphate" evidence="1">
    <location>
        <position position="53"/>
    </location>
</feature>
<dbReference type="RefSeq" id="WP_213498192.1">
    <property type="nucleotide sequence ID" value="NZ_CP074694.1"/>
</dbReference>
<reference evidence="3" key="1">
    <citation type="submission" date="2021-05" db="EMBL/GenBank/DDBJ databases">
        <title>Complete genome sequence of the cellulolytic planctomycete Telmatocola sphagniphila SP2T and characterization of the first cellulase from planctomycetes.</title>
        <authorList>
            <person name="Rakitin A.L."/>
            <person name="Beletsky A.V."/>
            <person name="Naumoff D.G."/>
            <person name="Kulichevskaya I.S."/>
            <person name="Mardanov A.V."/>
            <person name="Ravin N.V."/>
            <person name="Dedysh S.N."/>
        </authorList>
    </citation>
    <scope>NUCLEOTIDE SEQUENCE</scope>
    <source>
        <strain evidence="3">SP2T</strain>
    </source>
</reference>
<dbReference type="PROSITE" id="PS50110">
    <property type="entry name" value="RESPONSE_REGULATORY"/>
    <property type="match status" value="1"/>
</dbReference>